<name>A0A6N8DII5_RHOAC</name>
<dbReference type="RefSeq" id="WP_264586103.1">
    <property type="nucleotide sequence ID" value="NZ_JAOQNR010000002.1"/>
</dbReference>
<evidence type="ECO:0000256" key="1">
    <source>
        <dbReference type="ARBA" id="ARBA00008270"/>
    </source>
</evidence>
<dbReference type="InterPro" id="IPR003719">
    <property type="entry name" value="Phenazine_PhzF-like"/>
</dbReference>
<proteinExistence type="inferred from homology"/>
<gene>
    <name evidence="3" type="ORF">GJ654_03865</name>
</gene>
<dbReference type="SUPFAM" id="SSF54506">
    <property type="entry name" value="Diaminopimelate epimerase-like"/>
    <property type="match status" value="1"/>
</dbReference>
<dbReference type="Proteomes" id="UP000439113">
    <property type="component" value="Unassembled WGS sequence"/>
</dbReference>
<dbReference type="NCBIfam" id="TIGR00654">
    <property type="entry name" value="PhzF_family"/>
    <property type="match status" value="1"/>
</dbReference>
<evidence type="ECO:0000313" key="4">
    <source>
        <dbReference type="Proteomes" id="UP000439113"/>
    </source>
</evidence>
<protein>
    <submittedName>
        <fullName evidence="3">PhzF family phenazine biosynthesis isomerase</fullName>
    </submittedName>
</protein>
<dbReference type="GO" id="GO:0005737">
    <property type="term" value="C:cytoplasm"/>
    <property type="evidence" value="ECO:0007669"/>
    <property type="project" value="TreeGrafter"/>
</dbReference>
<dbReference type="Pfam" id="PF02567">
    <property type="entry name" value="PhzC-PhzF"/>
    <property type="match status" value="1"/>
</dbReference>
<dbReference type="GO" id="GO:0016853">
    <property type="term" value="F:isomerase activity"/>
    <property type="evidence" value="ECO:0007669"/>
    <property type="project" value="UniProtKB-KW"/>
</dbReference>
<dbReference type="PANTHER" id="PTHR13774">
    <property type="entry name" value="PHENAZINE BIOSYNTHESIS PROTEIN"/>
    <property type="match status" value="1"/>
</dbReference>
<dbReference type="EMBL" id="WNKS01000002">
    <property type="protein sequence ID" value="MTV30127.1"/>
    <property type="molecule type" value="Genomic_DNA"/>
</dbReference>
<reference evidence="3 4" key="1">
    <citation type="submission" date="2019-11" db="EMBL/GenBank/DDBJ databases">
        <title>Whole-genome sequence of a Rhodoblastus acidophilus DSM 142.</title>
        <authorList>
            <person name="Kyndt J.A."/>
            <person name="Meyer T.E."/>
        </authorList>
    </citation>
    <scope>NUCLEOTIDE SEQUENCE [LARGE SCALE GENOMIC DNA]</scope>
    <source>
        <strain evidence="3 4">DSM 142</strain>
    </source>
</reference>
<dbReference type="AlphaFoldDB" id="A0A6N8DII5"/>
<evidence type="ECO:0000313" key="3">
    <source>
        <dbReference type="EMBL" id="MTV30127.1"/>
    </source>
</evidence>
<organism evidence="3 4">
    <name type="scientific">Rhodoblastus acidophilus</name>
    <name type="common">Rhodopseudomonas acidophila</name>
    <dbReference type="NCBI Taxonomy" id="1074"/>
    <lineage>
        <taxon>Bacteria</taxon>
        <taxon>Pseudomonadati</taxon>
        <taxon>Pseudomonadota</taxon>
        <taxon>Alphaproteobacteria</taxon>
        <taxon>Hyphomicrobiales</taxon>
        <taxon>Rhodoblastaceae</taxon>
        <taxon>Rhodoblastus</taxon>
    </lineage>
</organism>
<feature type="active site" evidence="2">
    <location>
        <position position="46"/>
    </location>
</feature>
<sequence>MKLPYRRLDVFTERPLAGNPLAVVLDADGLDSARMQAIAREFNLSETVFVLRARDPVNTARLRIFTPAVELPFAGHPTIGAAVLIAFERARDMLGQTPIRLVLEEEIGPVVCEVARVKGALRAQFVVPRLPEVFAETLDVSRLAAALGLLADDIGFDAHQPVIASAGLPFAFIPVASRAVLNRAQLDLAALTAALPMERPAACLYTRETEDVANHVQARVFVSGLGAHEDPATGSAAAAFAAVAAKFEHPEDGDHTLQIEQGFAMKRPSLLTVSMRVEERTLTQVAVGGASVIVGEGFLRL</sequence>
<keyword evidence="3" id="KW-0413">Isomerase</keyword>
<dbReference type="PANTHER" id="PTHR13774:SF32">
    <property type="entry name" value="ANTISENSE-ENHANCING SEQUENCE 1"/>
    <property type="match status" value="1"/>
</dbReference>
<accession>A0A6N8DII5</accession>
<comment type="caution">
    <text evidence="3">The sequence shown here is derived from an EMBL/GenBank/DDBJ whole genome shotgun (WGS) entry which is preliminary data.</text>
</comment>
<dbReference type="Gene3D" id="3.10.310.10">
    <property type="entry name" value="Diaminopimelate Epimerase, Chain A, domain 1"/>
    <property type="match status" value="2"/>
</dbReference>
<dbReference type="PIRSF" id="PIRSF016184">
    <property type="entry name" value="PhzC_PhzF"/>
    <property type="match status" value="1"/>
</dbReference>
<evidence type="ECO:0000256" key="2">
    <source>
        <dbReference type="PIRSR" id="PIRSR016184-1"/>
    </source>
</evidence>
<comment type="similarity">
    <text evidence="1">Belongs to the PhzF family.</text>
</comment>